<comment type="caution">
    <text evidence="9">The sequence shown here is derived from an EMBL/GenBank/DDBJ whole genome shotgun (WGS) entry which is preliminary data.</text>
</comment>
<dbReference type="EMBL" id="QFFN01000001">
    <property type="protein sequence ID" value="PWG60725.1"/>
    <property type="molecule type" value="Genomic_DNA"/>
</dbReference>
<protein>
    <recommendedName>
        <fullName evidence="2">non-specific serine/threonine protein kinase</fullName>
        <ecNumber evidence="2">2.7.11.1</ecNumber>
    </recommendedName>
</protein>
<dbReference type="Proteomes" id="UP000245753">
    <property type="component" value="Unassembled WGS sequence"/>
</dbReference>
<dbReference type="InterPro" id="IPR011009">
    <property type="entry name" value="Kinase-like_dom_sf"/>
</dbReference>
<keyword evidence="3" id="KW-0808">Transferase</keyword>
<keyword evidence="6 7" id="KW-0067">ATP-binding</keyword>
<evidence type="ECO:0000313" key="9">
    <source>
        <dbReference type="EMBL" id="PWG60725.1"/>
    </source>
</evidence>
<dbReference type="Pfam" id="PF00069">
    <property type="entry name" value="Pkinase"/>
    <property type="match status" value="1"/>
</dbReference>
<name>A0A2U2MV55_9BIFI</name>
<keyword evidence="5 9" id="KW-0418">Kinase</keyword>
<proteinExistence type="inferred from homology"/>
<dbReference type="EC" id="2.7.11.1" evidence="2"/>
<evidence type="ECO:0000256" key="2">
    <source>
        <dbReference type="ARBA" id="ARBA00012513"/>
    </source>
</evidence>
<evidence type="ECO:0000256" key="1">
    <source>
        <dbReference type="ARBA" id="ARBA00010886"/>
    </source>
</evidence>
<evidence type="ECO:0000256" key="6">
    <source>
        <dbReference type="ARBA" id="ARBA00022840"/>
    </source>
</evidence>
<dbReference type="CDD" id="cd00180">
    <property type="entry name" value="PKc"/>
    <property type="match status" value="1"/>
</dbReference>
<dbReference type="PANTHER" id="PTHR43671">
    <property type="entry name" value="SERINE/THREONINE-PROTEIN KINASE NEK"/>
    <property type="match status" value="1"/>
</dbReference>
<feature type="domain" description="Protein kinase" evidence="8">
    <location>
        <begin position="26"/>
        <end position="260"/>
    </location>
</feature>
<evidence type="ECO:0000256" key="3">
    <source>
        <dbReference type="ARBA" id="ARBA00022679"/>
    </source>
</evidence>
<evidence type="ECO:0000259" key="8">
    <source>
        <dbReference type="PROSITE" id="PS50011"/>
    </source>
</evidence>
<dbReference type="InterPro" id="IPR000719">
    <property type="entry name" value="Prot_kinase_dom"/>
</dbReference>
<organism evidence="9 10">
    <name type="scientific">Bifidobacterium catulorum</name>
    <dbReference type="NCBI Taxonomy" id="1630173"/>
    <lineage>
        <taxon>Bacteria</taxon>
        <taxon>Bacillati</taxon>
        <taxon>Actinomycetota</taxon>
        <taxon>Actinomycetes</taxon>
        <taxon>Bifidobacteriales</taxon>
        <taxon>Bifidobacteriaceae</taxon>
        <taxon>Bifidobacterium</taxon>
    </lineage>
</organism>
<dbReference type="GO" id="GO:0004674">
    <property type="term" value="F:protein serine/threonine kinase activity"/>
    <property type="evidence" value="ECO:0007669"/>
    <property type="project" value="UniProtKB-EC"/>
</dbReference>
<dbReference type="InterPro" id="IPR050660">
    <property type="entry name" value="NEK_Ser/Thr_kinase"/>
</dbReference>
<dbReference type="SUPFAM" id="SSF56112">
    <property type="entry name" value="Protein kinase-like (PK-like)"/>
    <property type="match status" value="1"/>
</dbReference>
<dbReference type="InterPro" id="IPR017441">
    <property type="entry name" value="Protein_kinase_ATP_BS"/>
</dbReference>
<feature type="binding site" evidence="7">
    <location>
        <position position="54"/>
    </location>
    <ligand>
        <name>ATP</name>
        <dbReference type="ChEBI" id="CHEBI:30616"/>
    </ligand>
</feature>
<sequence length="260" mass="29057">MDLGRLGLGVPFGLFEPVAGRRVGEYAVTSRIGGGRYGVCFEAVDARGDRVVLKRFRRRMWKRNDGRNHHEAVILSGLNHPAIPELLGVVNDASGYYFVLEYKDGRTLGQWLFDEGRSFTEQDIQRIGTQLLDILVYIHSRSVVHGDISPANVLDDGDRVSLVDFGLARYADADAHAMRQGQFDLDLACFANVMIYLMYSCPRLTRDGGGGRTPWYDDLKISSDQCDCMKRLIGIGSPYADTRSAAEGFRRAFTPWVGRP</sequence>
<evidence type="ECO:0000256" key="5">
    <source>
        <dbReference type="ARBA" id="ARBA00022777"/>
    </source>
</evidence>
<evidence type="ECO:0000313" key="10">
    <source>
        <dbReference type="Proteomes" id="UP000245753"/>
    </source>
</evidence>
<evidence type="ECO:0000256" key="4">
    <source>
        <dbReference type="ARBA" id="ARBA00022741"/>
    </source>
</evidence>
<gene>
    <name evidence="9" type="ORF">DF200_00340</name>
</gene>
<dbReference type="AlphaFoldDB" id="A0A2U2MV55"/>
<dbReference type="PANTHER" id="PTHR43671:SF13">
    <property type="entry name" value="SERINE_THREONINE-PROTEIN KINASE NEK2"/>
    <property type="match status" value="1"/>
</dbReference>
<keyword evidence="10" id="KW-1185">Reference proteome</keyword>
<dbReference type="GO" id="GO:0005524">
    <property type="term" value="F:ATP binding"/>
    <property type="evidence" value="ECO:0007669"/>
    <property type="project" value="UniProtKB-UniRule"/>
</dbReference>
<evidence type="ECO:0000256" key="7">
    <source>
        <dbReference type="PROSITE-ProRule" id="PRU10141"/>
    </source>
</evidence>
<accession>A0A2U2MV55</accession>
<dbReference type="PROSITE" id="PS50011">
    <property type="entry name" value="PROTEIN_KINASE_DOM"/>
    <property type="match status" value="1"/>
</dbReference>
<comment type="similarity">
    <text evidence="1">Belongs to the protein kinase superfamily. NEK Ser/Thr protein kinase family. NIMA subfamily.</text>
</comment>
<dbReference type="Gene3D" id="1.10.510.10">
    <property type="entry name" value="Transferase(Phosphotransferase) domain 1"/>
    <property type="match status" value="1"/>
</dbReference>
<keyword evidence="4 7" id="KW-0547">Nucleotide-binding</keyword>
<reference evidence="9 10" key="1">
    <citation type="journal article" date="2018" name="Int. J. Syst. Evol. Microbiol.">
        <title>Bifidobacterium catulorum sp. nov., a novel taxon from the faeces of the baby common marmoset (Callithrix jacchus).</title>
        <authorList>
            <person name="Modesto M."/>
            <person name="Michelini S."/>
            <person name="Oki K."/>
            <person name="Biavati B."/>
            <person name="Watanabe K."/>
            <person name="Mattarelli P."/>
        </authorList>
    </citation>
    <scope>NUCLEOTIDE SEQUENCE [LARGE SCALE GENOMIC DNA]</scope>
    <source>
        <strain evidence="9 10">MRM 8.19</strain>
    </source>
</reference>
<dbReference type="PROSITE" id="PS00107">
    <property type="entry name" value="PROTEIN_KINASE_ATP"/>
    <property type="match status" value="1"/>
</dbReference>